<feature type="region of interest" description="Disordered" evidence="1">
    <location>
        <begin position="52"/>
        <end position="72"/>
    </location>
</feature>
<feature type="compositionally biased region" description="Basic and acidic residues" evidence="1">
    <location>
        <begin position="7"/>
        <end position="17"/>
    </location>
</feature>
<sequence>MGATVELKCKTTEEPDPGRPAASWTVPQAAYDTYRPGLSPYLHYWQGLRASRQQTDPLPDHDPEAGSKLPDQMQAALEDLIRRSFGS</sequence>
<name>A0A239PXC1_9RHOB</name>
<reference evidence="2 3" key="1">
    <citation type="submission" date="2017-07" db="EMBL/GenBank/DDBJ databases">
        <authorList>
            <person name="Sun Z.S."/>
            <person name="Albrecht U."/>
            <person name="Echele G."/>
            <person name="Lee C.C."/>
        </authorList>
    </citation>
    <scope>NUCLEOTIDE SEQUENCE [LARGE SCALE GENOMIC DNA]</scope>
    <source>
        <strain evidence="2 3">DSM 14827</strain>
    </source>
</reference>
<dbReference type="Proteomes" id="UP000198307">
    <property type="component" value="Unassembled WGS sequence"/>
</dbReference>
<protein>
    <submittedName>
        <fullName evidence="2">Uncharacterized protein</fullName>
    </submittedName>
</protein>
<dbReference type="RefSeq" id="WP_089344804.1">
    <property type="nucleotide sequence ID" value="NZ_CP067129.1"/>
</dbReference>
<proteinExistence type="predicted"/>
<feature type="region of interest" description="Disordered" evidence="1">
    <location>
        <begin position="1"/>
        <end position="23"/>
    </location>
</feature>
<evidence type="ECO:0000256" key="1">
    <source>
        <dbReference type="SAM" id="MobiDB-lite"/>
    </source>
</evidence>
<evidence type="ECO:0000313" key="2">
    <source>
        <dbReference type="EMBL" id="SNT74969.1"/>
    </source>
</evidence>
<accession>A0A239PXC1</accession>
<dbReference type="EMBL" id="FZQB01000009">
    <property type="protein sequence ID" value="SNT74969.1"/>
    <property type="molecule type" value="Genomic_DNA"/>
</dbReference>
<organism evidence="2 3">
    <name type="scientific">Paracoccus seriniphilus</name>
    <dbReference type="NCBI Taxonomy" id="184748"/>
    <lineage>
        <taxon>Bacteria</taxon>
        <taxon>Pseudomonadati</taxon>
        <taxon>Pseudomonadota</taxon>
        <taxon>Alphaproteobacteria</taxon>
        <taxon>Rhodobacterales</taxon>
        <taxon>Paracoccaceae</taxon>
        <taxon>Paracoccus</taxon>
    </lineage>
</organism>
<gene>
    <name evidence="2" type="ORF">SAMN05444959_10950</name>
</gene>
<dbReference type="AlphaFoldDB" id="A0A239PXC1"/>
<evidence type="ECO:0000313" key="3">
    <source>
        <dbReference type="Proteomes" id="UP000198307"/>
    </source>
</evidence>
<keyword evidence="3" id="KW-1185">Reference proteome</keyword>
<dbReference type="OrthoDB" id="7775799at2"/>